<dbReference type="NCBIfam" id="NF008365">
    <property type="entry name" value="PRK11161.1"/>
    <property type="match status" value="1"/>
</dbReference>
<dbReference type="FunFam" id="2.60.120.10:FF:000004">
    <property type="entry name" value="Fumarate/nitrate reduction transcriptional regulator Fnr"/>
    <property type="match status" value="1"/>
</dbReference>
<dbReference type="InterPro" id="IPR014710">
    <property type="entry name" value="RmlC-like_jellyroll"/>
</dbReference>
<evidence type="ECO:0000256" key="2">
    <source>
        <dbReference type="ARBA" id="ARBA00023125"/>
    </source>
</evidence>
<dbReference type="Gene3D" id="1.10.10.10">
    <property type="entry name" value="Winged helix-like DNA-binding domain superfamily/Winged helix DNA-binding domain"/>
    <property type="match status" value="1"/>
</dbReference>
<reference evidence="6 7" key="1">
    <citation type="submission" date="2006-02" db="EMBL/GenBank/DDBJ databases">
        <authorList>
            <person name="Pinhassi J."/>
            <person name="Pedros-Alio C."/>
            <person name="Ferriera S."/>
            <person name="Johnson J."/>
            <person name="Kravitz S."/>
            <person name="Halpern A."/>
            <person name="Remington K."/>
            <person name="Beeson K."/>
            <person name="Tran B."/>
            <person name="Rogers Y.-H."/>
            <person name="Friedman R."/>
            <person name="Venter J.C."/>
        </authorList>
    </citation>
    <scope>NUCLEOTIDE SEQUENCE [LARGE SCALE GENOMIC DNA]</scope>
    <source>
        <strain evidence="6 7">MED92</strain>
    </source>
</reference>
<keyword evidence="7" id="KW-1185">Reference proteome</keyword>
<dbReference type="CDD" id="cd00038">
    <property type="entry name" value="CAP_ED"/>
    <property type="match status" value="1"/>
</dbReference>
<dbReference type="PRINTS" id="PR00034">
    <property type="entry name" value="HTHCRP"/>
</dbReference>
<dbReference type="EMBL" id="AAOW01000006">
    <property type="protein sequence ID" value="EAR61684.1"/>
    <property type="molecule type" value="Genomic_DNA"/>
</dbReference>
<feature type="domain" description="Cyclic nucleotide-binding" evidence="4">
    <location>
        <begin position="29"/>
        <end position="127"/>
    </location>
</feature>
<protein>
    <submittedName>
        <fullName evidence="6">Transcriptional regulator Anr</fullName>
    </submittedName>
</protein>
<proteinExistence type="predicted"/>
<dbReference type="GO" id="GO:0016620">
    <property type="term" value="F:oxidoreductase activity, acting on the aldehyde or oxo group of donors, NAD or NADP as acceptor"/>
    <property type="evidence" value="ECO:0007669"/>
    <property type="project" value="InterPro"/>
</dbReference>
<comment type="caution">
    <text evidence="6">The sequence shown here is derived from an EMBL/GenBank/DDBJ whole genome shotgun (WGS) entry which is preliminary data.</text>
</comment>
<evidence type="ECO:0000259" key="5">
    <source>
        <dbReference type="PROSITE" id="PS51063"/>
    </source>
</evidence>
<dbReference type="SUPFAM" id="SSF46785">
    <property type="entry name" value="Winged helix' DNA-binding domain"/>
    <property type="match status" value="1"/>
</dbReference>
<dbReference type="PANTHER" id="PTHR24567:SF75">
    <property type="entry name" value="FUMARATE AND NITRATE REDUCTION REGULATORY PROTEIN"/>
    <property type="match status" value="1"/>
</dbReference>
<dbReference type="PROSITE" id="PS00071">
    <property type="entry name" value="GAPDH"/>
    <property type="match status" value="1"/>
</dbReference>
<dbReference type="AlphaFoldDB" id="A0A7U8C8A1"/>
<dbReference type="Gene3D" id="2.60.120.10">
    <property type="entry name" value="Jelly Rolls"/>
    <property type="match status" value="1"/>
</dbReference>
<feature type="domain" description="HTH crp-type" evidence="5">
    <location>
        <begin position="163"/>
        <end position="236"/>
    </location>
</feature>
<dbReference type="RefSeq" id="WP_007022771.1">
    <property type="nucleotide sequence ID" value="NZ_CH724127.1"/>
</dbReference>
<dbReference type="SUPFAM" id="SSF51206">
    <property type="entry name" value="cAMP-binding domain-like"/>
    <property type="match status" value="1"/>
</dbReference>
<keyword evidence="3" id="KW-0804">Transcription</keyword>
<dbReference type="PANTHER" id="PTHR24567">
    <property type="entry name" value="CRP FAMILY TRANSCRIPTIONAL REGULATORY PROTEIN"/>
    <property type="match status" value="1"/>
</dbReference>
<dbReference type="GO" id="GO:0003677">
    <property type="term" value="F:DNA binding"/>
    <property type="evidence" value="ECO:0007669"/>
    <property type="project" value="UniProtKB-KW"/>
</dbReference>
<dbReference type="InterPro" id="IPR012318">
    <property type="entry name" value="HTH_CRP"/>
</dbReference>
<keyword evidence="2" id="KW-0238">DNA-binding</keyword>
<dbReference type="InterPro" id="IPR018335">
    <property type="entry name" value="Tscrpt_reg_HTH_Crp-type_CS"/>
</dbReference>
<dbReference type="OrthoDB" id="7643467at2"/>
<dbReference type="PROSITE" id="PS00042">
    <property type="entry name" value="HTH_CRP_1"/>
    <property type="match status" value="1"/>
</dbReference>
<dbReference type="Pfam" id="PF13545">
    <property type="entry name" value="HTH_Crp_2"/>
    <property type="match status" value="1"/>
</dbReference>
<evidence type="ECO:0000259" key="4">
    <source>
        <dbReference type="PROSITE" id="PS50042"/>
    </source>
</evidence>
<name>A0A7U8C8A1_NEPCE</name>
<dbReference type="InterPro" id="IPR020830">
    <property type="entry name" value="GlycerAld_3-P_DH_AS"/>
</dbReference>
<dbReference type="SMART" id="SM00419">
    <property type="entry name" value="HTH_CRP"/>
    <property type="match status" value="1"/>
</dbReference>
<evidence type="ECO:0000256" key="1">
    <source>
        <dbReference type="ARBA" id="ARBA00023015"/>
    </source>
</evidence>
<gene>
    <name evidence="6" type="ORF">MED92_03777</name>
</gene>
<dbReference type="InterPro" id="IPR036388">
    <property type="entry name" value="WH-like_DNA-bd_sf"/>
</dbReference>
<dbReference type="PROSITE" id="PS51063">
    <property type="entry name" value="HTH_CRP_2"/>
    <property type="match status" value="1"/>
</dbReference>
<dbReference type="CDD" id="cd00092">
    <property type="entry name" value="HTH_CRP"/>
    <property type="match status" value="1"/>
</dbReference>
<dbReference type="FunFam" id="1.10.10.10:FF:000028">
    <property type="entry name" value="Fumarate/nitrate reduction transcriptional regulator Fnr"/>
    <property type="match status" value="1"/>
</dbReference>
<evidence type="ECO:0000313" key="7">
    <source>
        <dbReference type="Proteomes" id="UP000002171"/>
    </source>
</evidence>
<dbReference type="GO" id="GO:0003700">
    <property type="term" value="F:DNA-binding transcription factor activity"/>
    <property type="evidence" value="ECO:0007669"/>
    <property type="project" value="InterPro"/>
</dbReference>
<evidence type="ECO:0000313" key="6">
    <source>
        <dbReference type="EMBL" id="EAR61684.1"/>
    </source>
</evidence>
<keyword evidence="1" id="KW-0805">Transcription regulation</keyword>
<organism evidence="6 7">
    <name type="scientific">Neptuniibacter caesariensis</name>
    <dbReference type="NCBI Taxonomy" id="207954"/>
    <lineage>
        <taxon>Bacteria</taxon>
        <taxon>Pseudomonadati</taxon>
        <taxon>Pseudomonadota</taxon>
        <taxon>Gammaproteobacteria</taxon>
        <taxon>Oceanospirillales</taxon>
        <taxon>Oceanospirillaceae</taxon>
        <taxon>Neptuniibacter</taxon>
    </lineage>
</organism>
<dbReference type="SMART" id="SM00100">
    <property type="entry name" value="cNMP"/>
    <property type="match status" value="1"/>
</dbReference>
<dbReference type="Proteomes" id="UP000002171">
    <property type="component" value="Unassembled WGS sequence"/>
</dbReference>
<accession>A0A7U8C8A1</accession>
<dbReference type="InterPro" id="IPR018490">
    <property type="entry name" value="cNMP-bd_dom_sf"/>
</dbReference>
<dbReference type="InterPro" id="IPR050397">
    <property type="entry name" value="Env_Response_Regulators"/>
</dbReference>
<dbReference type="PROSITE" id="PS50042">
    <property type="entry name" value="CNMP_BINDING_3"/>
    <property type="match status" value="1"/>
</dbReference>
<dbReference type="InterPro" id="IPR000595">
    <property type="entry name" value="cNMP-bd_dom"/>
</dbReference>
<dbReference type="GO" id="GO:0005829">
    <property type="term" value="C:cytosol"/>
    <property type="evidence" value="ECO:0007669"/>
    <property type="project" value="TreeGrafter"/>
</dbReference>
<dbReference type="Pfam" id="PF00027">
    <property type="entry name" value="cNMP_binding"/>
    <property type="match status" value="1"/>
</dbReference>
<dbReference type="InterPro" id="IPR036390">
    <property type="entry name" value="WH_DNA-bd_sf"/>
</dbReference>
<evidence type="ECO:0000256" key="3">
    <source>
        <dbReference type="ARBA" id="ARBA00023163"/>
    </source>
</evidence>
<sequence>MGDNKATEGKLRSLQQVSCNTCSLSSLCLPVSLNMTEMERLDDIIEKSRPLKKGEHLFHQGGPFASVYAIRAGTVKTYTITNEGEEQITGFYFPGELVGMSGFDSNQYPVSAKILETTTVCEIPFERLDELSGQLPELRRQLLRTMSKEIREEQQMMLLLSKKNAEERVATFLVKLSHRFKVRGYSETSFRLSMSRNEIGNYLGLAVETVSRIFTRFQKSNLLQVEGKEVHIEDLDKLYELSGECQQEEAVEQNPLMCNKGNCS</sequence>